<dbReference type="GO" id="GO:0004497">
    <property type="term" value="F:monooxygenase activity"/>
    <property type="evidence" value="ECO:0007669"/>
    <property type="project" value="UniProtKB-KW"/>
</dbReference>
<dbReference type="PANTHER" id="PTHR46972">
    <property type="entry name" value="MONOOXYGENASE ASQM-RELATED"/>
    <property type="match status" value="1"/>
</dbReference>
<accession>A0A8J4PVW4</accession>
<dbReference type="SUPFAM" id="SSF51905">
    <property type="entry name" value="FAD/NAD(P)-binding domain"/>
    <property type="match status" value="1"/>
</dbReference>
<dbReference type="AlphaFoldDB" id="A0A8J4PVW4"/>
<evidence type="ECO:0000256" key="3">
    <source>
        <dbReference type="ARBA" id="ARBA00023002"/>
    </source>
</evidence>
<evidence type="ECO:0000256" key="1">
    <source>
        <dbReference type="ARBA" id="ARBA00022630"/>
    </source>
</evidence>
<evidence type="ECO:0000256" key="4">
    <source>
        <dbReference type="ARBA" id="ARBA00023033"/>
    </source>
</evidence>
<dbReference type="EMBL" id="AJWJ01000141">
    <property type="protein sequence ID" value="KAF2074556.1"/>
    <property type="molecule type" value="Genomic_DNA"/>
</dbReference>
<comment type="caution">
    <text evidence="6">The sequence shown here is derived from an EMBL/GenBank/DDBJ whole genome shotgun (WGS) entry which is preliminary data.</text>
</comment>
<dbReference type="Pfam" id="PF01494">
    <property type="entry name" value="FAD_binding_3"/>
    <property type="match status" value="1"/>
</dbReference>
<evidence type="ECO:0000313" key="6">
    <source>
        <dbReference type="EMBL" id="KAF2074556.1"/>
    </source>
</evidence>
<organism evidence="6 7">
    <name type="scientific">Polysphondylium violaceum</name>
    <dbReference type="NCBI Taxonomy" id="133409"/>
    <lineage>
        <taxon>Eukaryota</taxon>
        <taxon>Amoebozoa</taxon>
        <taxon>Evosea</taxon>
        <taxon>Eumycetozoa</taxon>
        <taxon>Dictyostelia</taxon>
        <taxon>Dictyosteliales</taxon>
        <taxon>Dictyosteliaceae</taxon>
        <taxon>Polysphondylium</taxon>
    </lineage>
</organism>
<dbReference type="GO" id="GO:0071949">
    <property type="term" value="F:FAD binding"/>
    <property type="evidence" value="ECO:0007669"/>
    <property type="project" value="InterPro"/>
</dbReference>
<dbReference type="PRINTS" id="PR00420">
    <property type="entry name" value="RNGMNOXGNASE"/>
</dbReference>
<reference evidence="6" key="1">
    <citation type="submission" date="2020-01" db="EMBL/GenBank/DDBJ databases">
        <title>Development of genomics and gene disruption for Polysphondylium violaceum indicates a role for the polyketide synthase stlB in stalk morphogenesis.</title>
        <authorList>
            <person name="Narita B."/>
            <person name="Kawabe Y."/>
            <person name="Kin K."/>
            <person name="Saito T."/>
            <person name="Gibbs R."/>
            <person name="Kuspa A."/>
            <person name="Muzny D."/>
            <person name="Queller D."/>
            <person name="Richards S."/>
            <person name="Strassman J."/>
            <person name="Sucgang R."/>
            <person name="Worley K."/>
            <person name="Schaap P."/>
        </authorList>
    </citation>
    <scope>NUCLEOTIDE SEQUENCE</scope>
    <source>
        <strain evidence="6">QSvi11</strain>
    </source>
</reference>
<dbReference type="OrthoDB" id="19601at2759"/>
<evidence type="ECO:0000313" key="7">
    <source>
        <dbReference type="Proteomes" id="UP000695562"/>
    </source>
</evidence>
<gene>
    <name evidence="6" type="ORF">CYY_004139</name>
</gene>
<keyword evidence="2" id="KW-0274">FAD</keyword>
<feature type="domain" description="FAD-binding" evidence="5">
    <location>
        <begin position="6"/>
        <end position="324"/>
    </location>
</feature>
<keyword evidence="3" id="KW-0560">Oxidoreductase</keyword>
<keyword evidence="4" id="KW-0503">Monooxygenase</keyword>
<dbReference type="InterPro" id="IPR002938">
    <property type="entry name" value="FAD-bd"/>
</dbReference>
<keyword evidence="7" id="KW-1185">Reference proteome</keyword>
<protein>
    <recommendedName>
        <fullName evidence="5">FAD-binding domain-containing protein</fullName>
    </recommendedName>
</protein>
<dbReference type="Gene3D" id="3.50.50.60">
    <property type="entry name" value="FAD/NAD(P)-binding domain"/>
    <property type="match status" value="1"/>
</dbReference>
<dbReference type="Proteomes" id="UP000695562">
    <property type="component" value="Unassembled WGS sequence"/>
</dbReference>
<sequence length="402" mass="44954">MNNNIKIAIIGGGPSGLALAKLLLLRNCKNVKIYERDVTKLDRIKGSSLDLHQDSGLRVVRECNLMDRFVELSRPEGESIAFTDMYGSFGYRRPSLKMMSSGKPEIDRTELRDLFLDSIDPSIVEWDHHFLSLENKPDGQIEISFKNGKKVLADLVIGADGANSKVRPFVTDVKPVYAGITLLQSEVDQPERDCPLVNSWVDKGLLYALGQEKMIVAQAKGDGRMTTYATFKKPESWHQSIDWKDRKSVIDTIESEYTGWNKHLVDIFDKSTEIIPRPLYVLNQSWPSKSNITIVGDAAHVMPPFAGLGVNNAMLDALELVIALDKNTDNIPKAIQEYEASIFTRSTLAAQETKQAQEMLHSTDALQSIRKIKMGSFAFLSSLLPLSINTLNYITDLIGYTK</sequence>
<evidence type="ECO:0000259" key="5">
    <source>
        <dbReference type="Pfam" id="PF01494"/>
    </source>
</evidence>
<proteinExistence type="predicted"/>
<dbReference type="InterPro" id="IPR036188">
    <property type="entry name" value="FAD/NAD-bd_sf"/>
</dbReference>
<evidence type="ECO:0000256" key="2">
    <source>
        <dbReference type="ARBA" id="ARBA00022827"/>
    </source>
</evidence>
<name>A0A8J4PVW4_9MYCE</name>
<dbReference type="PANTHER" id="PTHR46972:SF1">
    <property type="entry name" value="FAD DEPENDENT OXIDOREDUCTASE DOMAIN-CONTAINING PROTEIN"/>
    <property type="match status" value="1"/>
</dbReference>
<keyword evidence="1" id="KW-0285">Flavoprotein</keyword>